<evidence type="ECO:0000313" key="3">
    <source>
        <dbReference type="EMBL" id="BAZ92929.1"/>
    </source>
</evidence>
<dbReference type="AlphaFoldDB" id="A0A1Z4VMT0"/>
<reference evidence="3 4" key="1">
    <citation type="submission" date="2017-05" db="EMBL/GenBank/DDBJ databases">
        <title>Thiocyanate degradation by Thiohalobacter thiocyanaticus FOKN1.</title>
        <authorList>
            <person name="Oshiki M."/>
            <person name="Fukushima T."/>
            <person name="Kawano S."/>
            <person name="Nakagawa J."/>
        </authorList>
    </citation>
    <scope>NUCLEOTIDE SEQUENCE [LARGE SCALE GENOMIC DNA]</scope>
    <source>
        <strain evidence="3 4">FOKN1</strain>
    </source>
</reference>
<dbReference type="OrthoDB" id="9930615at2"/>
<evidence type="ECO:0000256" key="1">
    <source>
        <dbReference type="SAM" id="MobiDB-lite"/>
    </source>
</evidence>
<feature type="signal peptide" evidence="2">
    <location>
        <begin position="1"/>
        <end position="24"/>
    </location>
</feature>
<proteinExistence type="predicted"/>
<sequence>MKRTTIAASVLGMILSGSALVASADHNSPWGEGWATDMMDVHDARLDTMDDDTVTGNEFLADSLVSAGGGSRPDTAGGGMGAGMGGGMQGGR</sequence>
<name>A0A1Z4VMT0_9GAMM</name>
<feature type="compositionally biased region" description="Gly residues" evidence="1">
    <location>
        <begin position="67"/>
        <end position="92"/>
    </location>
</feature>
<protein>
    <submittedName>
        <fullName evidence="3">ABC-type amino acid transport/signal transduction systems, periplasmic component</fullName>
    </submittedName>
</protein>
<dbReference type="KEGG" id="ttc:FOKN1_0525"/>
<feature type="region of interest" description="Disordered" evidence="1">
    <location>
        <begin position="64"/>
        <end position="92"/>
    </location>
</feature>
<keyword evidence="4" id="KW-1185">Reference proteome</keyword>
<gene>
    <name evidence="3" type="ORF">FOKN1_0525</name>
</gene>
<keyword evidence="2" id="KW-0732">Signal</keyword>
<accession>A0A1Z4VMT0</accession>
<dbReference type="EMBL" id="AP018052">
    <property type="protein sequence ID" value="BAZ92929.1"/>
    <property type="molecule type" value="Genomic_DNA"/>
</dbReference>
<evidence type="ECO:0000256" key="2">
    <source>
        <dbReference type="SAM" id="SignalP"/>
    </source>
</evidence>
<feature type="chain" id="PRO_5012757742" evidence="2">
    <location>
        <begin position="25"/>
        <end position="92"/>
    </location>
</feature>
<organism evidence="3 4">
    <name type="scientific">Thiohalobacter thiocyanaticus</name>
    <dbReference type="NCBI Taxonomy" id="585455"/>
    <lineage>
        <taxon>Bacteria</taxon>
        <taxon>Pseudomonadati</taxon>
        <taxon>Pseudomonadota</taxon>
        <taxon>Gammaproteobacteria</taxon>
        <taxon>Thiohalobacterales</taxon>
        <taxon>Thiohalobacteraceae</taxon>
        <taxon>Thiohalobacter</taxon>
    </lineage>
</organism>
<dbReference type="RefSeq" id="WP_157745249.1">
    <property type="nucleotide sequence ID" value="NZ_AP018052.1"/>
</dbReference>
<evidence type="ECO:0000313" key="4">
    <source>
        <dbReference type="Proteomes" id="UP000218765"/>
    </source>
</evidence>
<dbReference type="Proteomes" id="UP000218765">
    <property type="component" value="Chromosome"/>
</dbReference>